<dbReference type="AlphaFoldDB" id="A0A5J4WD64"/>
<evidence type="ECO:0000313" key="2">
    <source>
        <dbReference type="EMBL" id="KAA6392636.1"/>
    </source>
</evidence>
<dbReference type="EMBL" id="SNRW01002479">
    <property type="protein sequence ID" value="KAA6392636.1"/>
    <property type="molecule type" value="Genomic_DNA"/>
</dbReference>
<organism evidence="2 3">
    <name type="scientific">Streblomastix strix</name>
    <dbReference type="NCBI Taxonomy" id="222440"/>
    <lineage>
        <taxon>Eukaryota</taxon>
        <taxon>Metamonada</taxon>
        <taxon>Preaxostyla</taxon>
        <taxon>Oxymonadida</taxon>
        <taxon>Streblomastigidae</taxon>
        <taxon>Streblomastix</taxon>
    </lineage>
</organism>
<proteinExistence type="predicted"/>
<feature type="compositionally biased region" description="Polar residues" evidence="1">
    <location>
        <begin position="300"/>
        <end position="312"/>
    </location>
</feature>
<feature type="region of interest" description="Disordered" evidence="1">
    <location>
        <begin position="281"/>
        <end position="312"/>
    </location>
</feature>
<evidence type="ECO:0000256" key="1">
    <source>
        <dbReference type="SAM" id="MobiDB-lite"/>
    </source>
</evidence>
<comment type="caution">
    <text evidence="2">The sequence shown here is derived from an EMBL/GenBank/DDBJ whole genome shotgun (WGS) entry which is preliminary data.</text>
</comment>
<sequence length="312" mass="36159">MMNHSDPTRFYSDRKENNLFDSVTQQELPIPPRPYLQFINQEGDHKIINEKQKAPVKDKAILSSEPEKLPLSSSKFKTNKIDKKYVAFPSEILKKDFVTVIDCLQYVLALEPLKRCNKINTWSDQGGVMRSGHLLWFLLDPSSKETVSKHIQINYFCEKHGKNLCDQFFGLITNFLKLKRLSVPIQSYQELISNLQKSFHIHGKDGHQCETLFIDYSRIPGYASVSRYNLVDSTRFLHFETEKDQLLGSYDSIQTSDRNVVRNTVQTGWIEVQVKLAPMKKKKENEGVFGPNQAKKQQKRAQITNNQEQDDD</sequence>
<evidence type="ECO:0000313" key="3">
    <source>
        <dbReference type="Proteomes" id="UP000324800"/>
    </source>
</evidence>
<dbReference type="Proteomes" id="UP000324800">
    <property type="component" value="Unassembled WGS sequence"/>
</dbReference>
<gene>
    <name evidence="2" type="ORF">EZS28_011837</name>
</gene>
<accession>A0A5J4WD64</accession>
<protein>
    <submittedName>
        <fullName evidence="2">Uncharacterized protein</fullName>
    </submittedName>
</protein>
<reference evidence="2 3" key="1">
    <citation type="submission" date="2019-03" db="EMBL/GenBank/DDBJ databases">
        <title>Single cell metagenomics reveals metabolic interactions within the superorganism composed of flagellate Streblomastix strix and complex community of Bacteroidetes bacteria on its surface.</title>
        <authorList>
            <person name="Treitli S.C."/>
            <person name="Kolisko M."/>
            <person name="Husnik F."/>
            <person name="Keeling P."/>
            <person name="Hampl V."/>
        </authorList>
    </citation>
    <scope>NUCLEOTIDE SEQUENCE [LARGE SCALE GENOMIC DNA]</scope>
    <source>
        <strain evidence="2">ST1C</strain>
    </source>
</reference>
<name>A0A5J4WD64_9EUKA</name>